<feature type="region of interest" description="Disordered" evidence="1">
    <location>
        <begin position="144"/>
        <end position="168"/>
    </location>
</feature>
<proteinExistence type="predicted"/>
<evidence type="ECO:0000313" key="3">
    <source>
        <dbReference type="EMBL" id="CDW75033.1"/>
    </source>
</evidence>
<organism evidence="3 4">
    <name type="scientific">Stylonychia lemnae</name>
    <name type="common">Ciliate</name>
    <dbReference type="NCBI Taxonomy" id="5949"/>
    <lineage>
        <taxon>Eukaryota</taxon>
        <taxon>Sar</taxon>
        <taxon>Alveolata</taxon>
        <taxon>Ciliophora</taxon>
        <taxon>Intramacronucleata</taxon>
        <taxon>Spirotrichea</taxon>
        <taxon>Stichotrichia</taxon>
        <taxon>Sporadotrichida</taxon>
        <taxon>Oxytrichidae</taxon>
        <taxon>Stylonychinae</taxon>
        <taxon>Stylonychia</taxon>
    </lineage>
</organism>
<keyword evidence="2" id="KW-0472">Membrane</keyword>
<evidence type="ECO:0000256" key="2">
    <source>
        <dbReference type="SAM" id="Phobius"/>
    </source>
</evidence>
<feature type="region of interest" description="Disordered" evidence="1">
    <location>
        <begin position="512"/>
        <end position="531"/>
    </location>
</feature>
<reference evidence="3 4" key="1">
    <citation type="submission" date="2014-06" db="EMBL/GenBank/DDBJ databases">
        <authorList>
            <person name="Swart Estienne"/>
        </authorList>
    </citation>
    <scope>NUCLEOTIDE SEQUENCE [LARGE SCALE GENOMIC DNA]</scope>
    <source>
        <strain evidence="3 4">130c</strain>
    </source>
</reference>
<dbReference type="OMA" id="RDPMANI"/>
<dbReference type="Proteomes" id="UP000039865">
    <property type="component" value="Unassembled WGS sequence"/>
</dbReference>
<feature type="transmembrane region" description="Helical" evidence="2">
    <location>
        <begin position="375"/>
        <end position="393"/>
    </location>
</feature>
<dbReference type="SUPFAM" id="SSF47473">
    <property type="entry name" value="EF-hand"/>
    <property type="match status" value="1"/>
</dbReference>
<keyword evidence="2" id="KW-0812">Transmembrane</keyword>
<protein>
    <recommendedName>
        <fullName evidence="5">Transmembrane protein</fullName>
    </recommendedName>
</protein>
<keyword evidence="2" id="KW-1133">Transmembrane helix</keyword>
<dbReference type="InParanoid" id="A0A078A0Q3"/>
<accession>A0A078A0Q3</accession>
<dbReference type="InterPro" id="IPR011992">
    <property type="entry name" value="EF-hand-dom_pair"/>
</dbReference>
<name>A0A078A0Q3_STYLE</name>
<evidence type="ECO:0000256" key="1">
    <source>
        <dbReference type="SAM" id="MobiDB-lite"/>
    </source>
</evidence>
<sequence>MLSQSSGQNRIKSSILDGMDLEIISNDENNNDDTNSNTVGDAWLRDLTLPSKNADRGTHSVSSLSQNTFPSSEMDRLQNRATVQDDGQRHIMTLDDLAFEDVEIRDQNTLEEQNQRRISNQETEKLLQLSRHVNNLVQQVSYQGAEVQSKDTNPTPPSKTQPDTSESKQTKYLSLMDYLNQEYVQNVMILVFILTFVLISKTVISTCPCVNLVKDSPLKDAVYVLFREVVIVLTGALVLEGLNYYQLVRLSQDYTIGLSYCILMTLAIWTVLGLVLIIAAQKQVEKWVEYEKITSDYAQLEKIKKTYEAIYYRDQYLEGGPRFELGFIDKIKYFIMRLEFIHPIFLPPLSESFLRKDFNFAQYLAHSYGKTLKSFFNTSWVSLFFILIFVDASKLVYGHNAQNRTEGPSGLHLLNFLPPIFFLLAFLAYYFHFRAIERFLYPHIKQTNGKYLKPEEMNFHDNYEVVDPFVLYDNIPQPEYLEMDSDDQAIRDYEENGASSPERRYTAKGFGAPAYDQDEESSMMQRDSGSRRSEDSVIRMNFINQWDKDDKKNRSQCFGIYAKDSSRNTIISMIIALIISPIIMFLIWILTIPQLLSKFTLITNIEMMKDRELIEKVIQEQKLERAKRSYRIFQVLKLIRREMALELKQHIKDKRLRGFTKKQIIEQYELLDASKSKSIKGSAIKTLIRLCGQELNPHEQAIMLKKSKSKGDNLKYKDFSLAVELVINDVKVDPYYLVCNLFQLFFRGDEKVEYSQFITFFGEFVTYFQQEDIDGFLREVQYIKRGSEEVYFQEIASMIRDDVELFPK</sequence>
<feature type="transmembrane region" description="Helical" evidence="2">
    <location>
        <begin position="413"/>
        <end position="431"/>
    </location>
</feature>
<feature type="transmembrane region" description="Helical" evidence="2">
    <location>
        <begin position="570"/>
        <end position="590"/>
    </location>
</feature>
<feature type="compositionally biased region" description="Polar residues" evidence="1">
    <location>
        <begin position="59"/>
        <end position="71"/>
    </location>
</feature>
<evidence type="ECO:0000313" key="4">
    <source>
        <dbReference type="Proteomes" id="UP000039865"/>
    </source>
</evidence>
<dbReference type="OrthoDB" id="311966at2759"/>
<keyword evidence="4" id="KW-1185">Reference proteome</keyword>
<feature type="region of interest" description="Disordered" evidence="1">
    <location>
        <begin position="52"/>
        <end position="75"/>
    </location>
</feature>
<gene>
    <name evidence="3" type="primary">Contig15393.g16408</name>
    <name evidence="3" type="ORF">STYLEM_4018</name>
</gene>
<dbReference type="AlphaFoldDB" id="A0A078A0Q3"/>
<dbReference type="EMBL" id="CCKQ01003892">
    <property type="protein sequence ID" value="CDW75033.1"/>
    <property type="molecule type" value="Genomic_DNA"/>
</dbReference>
<feature type="transmembrane region" description="Helical" evidence="2">
    <location>
        <begin position="225"/>
        <end position="245"/>
    </location>
</feature>
<evidence type="ECO:0008006" key="5">
    <source>
        <dbReference type="Google" id="ProtNLM"/>
    </source>
</evidence>
<feature type="transmembrane region" description="Helical" evidence="2">
    <location>
        <begin position="187"/>
        <end position="213"/>
    </location>
</feature>
<feature type="transmembrane region" description="Helical" evidence="2">
    <location>
        <begin position="257"/>
        <end position="280"/>
    </location>
</feature>